<dbReference type="GO" id="GO:0016192">
    <property type="term" value="P:vesicle-mediated transport"/>
    <property type="evidence" value="ECO:0007669"/>
    <property type="project" value="InterPro"/>
</dbReference>
<dbReference type="GO" id="GO:0030117">
    <property type="term" value="C:membrane coat"/>
    <property type="evidence" value="ECO:0007669"/>
    <property type="project" value="InterPro"/>
</dbReference>
<dbReference type="AlphaFoldDB" id="A0A8X6FRK4"/>
<evidence type="ECO:0000256" key="4">
    <source>
        <dbReference type="ARBA" id="ARBA00023136"/>
    </source>
</evidence>
<reference evidence="6" key="1">
    <citation type="submission" date="2020-07" db="EMBL/GenBank/DDBJ databases">
        <title>Multicomponent nature underlies the extraordinary mechanical properties of spider dragline silk.</title>
        <authorList>
            <person name="Kono N."/>
            <person name="Nakamura H."/>
            <person name="Mori M."/>
            <person name="Yoshida Y."/>
            <person name="Ohtoshi R."/>
            <person name="Malay A.D."/>
            <person name="Moran D.A.P."/>
            <person name="Tomita M."/>
            <person name="Numata K."/>
            <person name="Arakawa K."/>
        </authorList>
    </citation>
    <scope>NUCLEOTIDE SEQUENCE</scope>
</reference>
<dbReference type="InterPro" id="IPR050840">
    <property type="entry name" value="Adaptor_Complx_Large_Subunit"/>
</dbReference>
<keyword evidence="2" id="KW-0813">Transport</keyword>
<keyword evidence="7" id="KW-1185">Reference proteome</keyword>
<sequence length="653" mass="75168">MPELSMHGLSLFISDIRNCKCKEAEIMRINKELANIRSKFKKPNVLNGYNKKKYICKLIFIFLLGYDFDCGHEEAVNLLTSPKFSHKFIGYMFISVVMNEKSNLVKLVLKSIQNDLDSFNSEHQNLALKYAANMANNEMAEILGERVLRLLFSGDTTNQVKQSAVLCLLRLYKLKPDIIPEDDYPDRIISFLSDQDLGIVTAAVSLIEALATAGKLDKDKCLHLTIHRLNRILKYPSLDLQDYNFYFVPAPWLSVKLLKLLKCLPAPVEHLVVKAYLTESIEIIFNKAQEPPKTKKIEHRNCKNAVLFEAISYIYHVNADSSLQIRACNALDLSLKQNEANLRYLVLETMKMFADSAPCKERIKHQIKIVKDSLRNESDTCIRQKAADLLYTLCDRNNVNEIVEYFFDYLESSEITVREEIVLKIAILSENYFSDRRYYIDIILRMLKMFGEFVTREVWHRFIQIVTNTVEVHGYAAKSVFEALQTPPYHETFIAVAAYVLGEFGNLIAGDEKSNPSSQLQTLHSKFPFCSHSTKAMLLTTYMKFFNLFPETKNFVKNIFVLNMKHSDTEIQQRATEYSKLCDVASRNCLATVLDEMPRYENQSSSVETALQKLKSKFTEMHFNEDLQNERNFPLGRSASYNDAVQNCSTNPH</sequence>
<comment type="subcellular location">
    <subcellularLocation>
        <location evidence="1">Endomembrane system</location>
    </subcellularLocation>
</comment>
<evidence type="ECO:0000259" key="5">
    <source>
        <dbReference type="Pfam" id="PF01602"/>
    </source>
</evidence>
<dbReference type="GO" id="GO:0012505">
    <property type="term" value="C:endomembrane system"/>
    <property type="evidence" value="ECO:0007669"/>
    <property type="project" value="UniProtKB-SubCell"/>
</dbReference>
<evidence type="ECO:0000313" key="6">
    <source>
        <dbReference type="EMBL" id="GFQ87472.1"/>
    </source>
</evidence>
<dbReference type="EMBL" id="BMAO01023234">
    <property type="protein sequence ID" value="GFQ87472.1"/>
    <property type="molecule type" value="Genomic_DNA"/>
</dbReference>
<proteinExistence type="predicted"/>
<dbReference type="Pfam" id="PF01602">
    <property type="entry name" value="Adaptin_N"/>
    <property type="match status" value="1"/>
</dbReference>
<name>A0A8X6FRK4_TRICU</name>
<dbReference type="SUPFAM" id="SSF48371">
    <property type="entry name" value="ARM repeat"/>
    <property type="match status" value="1"/>
</dbReference>
<evidence type="ECO:0000256" key="2">
    <source>
        <dbReference type="ARBA" id="ARBA00022448"/>
    </source>
</evidence>
<comment type="caution">
    <text evidence="6">The sequence shown here is derived from an EMBL/GenBank/DDBJ whole genome shotgun (WGS) entry which is preliminary data.</text>
</comment>
<evidence type="ECO:0000256" key="1">
    <source>
        <dbReference type="ARBA" id="ARBA00004308"/>
    </source>
</evidence>
<dbReference type="Proteomes" id="UP000887116">
    <property type="component" value="Unassembled WGS sequence"/>
</dbReference>
<dbReference type="InterPro" id="IPR011989">
    <property type="entry name" value="ARM-like"/>
</dbReference>
<accession>A0A8X6FRK4</accession>
<gene>
    <name evidence="6" type="primary">Ap2a1</name>
    <name evidence="6" type="ORF">TNCT_186241</name>
</gene>
<protein>
    <recommendedName>
        <fullName evidence="5">Clathrin/coatomer adaptor adaptin-like N-terminal domain-containing protein</fullName>
    </recommendedName>
</protein>
<dbReference type="PANTHER" id="PTHR22780">
    <property type="entry name" value="ADAPTIN, ALPHA/GAMMA/EPSILON"/>
    <property type="match status" value="1"/>
</dbReference>
<keyword evidence="3" id="KW-0653">Protein transport</keyword>
<evidence type="ECO:0000313" key="7">
    <source>
        <dbReference type="Proteomes" id="UP000887116"/>
    </source>
</evidence>
<dbReference type="GO" id="GO:0006886">
    <property type="term" value="P:intracellular protein transport"/>
    <property type="evidence" value="ECO:0007669"/>
    <property type="project" value="InterPro"/>
</dbReference>
<evidence type="ECO:0000256" key="3">
    <source>
        <dbReference type="ARBA" id="ARBA00022927"/>
    </source>
</evidence>
<organism evidence="6 7">
    <name type="scientific">Trichonephila clavata</name>
    <name type="common">Joro spider</name>
    <name type="synonym">Nephila clavata</name>
    <dbReference type="NCBI Taxonomy" id="2740835"/>
    <lineage>
        <taxon>Eukaryota</taxon>
        <taxon>Metazoa</taxon>
        <taxon>Ecdysozoa</taxon>
        <taxon>Arthropoda</taxon>
        <taxon>Chelicerata</taxon>
        <taxon>Arachnida</taxon>
        <taxon>Araneae</taxon>
        <taxon>Araneomorphae</taxon>
        <taxon>Entelegynae</taxon>
        <taxon>Araneoidea</taxon>
        <taxon>Nephilidae</taxon>
        <taxon>Trichonephila</taxon>
    </lineage>
</organism>
<dbReference type="InterPro" id="IPR016024">
    <property type="entry name" value="ARM-type_fold"/>
</dbReference>
<dbReference type="OrthoDB" id="6424532at2759"/>
<dbReference type="InterPro" id="IPR002553">
    <property type="entry name" value="Clathrin/coatomer_adapt-like_N"/>
</dbReference>
<dbReference type="Gene3D" id="1.25.10.10">
    <property type="entry name" value="Leucine-rich Repeat Variant"/>
    <property type="match status" value="1"/>
</dbReference>
<keyword evidence="4" id="KW-0472">Membrane</keyword>
<feature type="domain" description="Clathrin/coatomer adaptor adaptin-like N-terminal" evidence="5">
    <location>
        <begin position="27"/>
        <end position="584"/>
    </location>
</feature>